<dbReference type="Pfam" id="PF01738">
    <property type="entry name" value="DLH"/>
    <property type="match status" value="1"/>
</dbReference>
<evidence type="ECO:0000313" key="4">
    <source>
        <dbReference type="Proteomes" id="UP000516148"/>
    </source>
</evidence>
<dbReference type="InterPro" id="IPR006311">
    <property type="entry name" value="TAT_signal"/>
</dbReference>
<dbReference type="InterPro" id="IPR029058">
    <property type="entry name" value="AB_hydrolase_fold"/>
</dbReference>
<keyword evidence="1" id="KW-0812">Transmembrane</keyword>
<keyword evidence="3" id="KW-0378">Hydrolase</keyword>
<evidence type="ECO:0000313" key="3">
    <source>
        <dbReference type="EMBL" id="QNQ10157.1"/>
    </source>
</evidence>
<sequence length="291" mass="30468">MSDLRDRAIQIYDAFTHEHRDRRTLLREMATLAGSVAAAEVLIAGIAASPAAAAIIDPADPRLVTRKGSYDIGPGKSMTGYFAAPRDARGAGAVMVIHENRGLTPHIEDVARRVALGGFYAVAPDFLSDQGGTPADENAARDLIGKANYDAVIASAIGTIARLKTRENGNGKAGIIGFCWGGALVNRVAVAAGDALSAGVAYYGPAPAPEEAAKVQAPLLLHYAGKDTRVAATGGPWTEALKAAGKDVTAYTYEGVDHAFNNDTSKERYNEAAAALAWERTIAFLHSHIDG</sequence>
<reference evidence="3 4" key="1">
    <citation type="submission" date="2020-09" db="EMBL/GenBank/DDBJ databases">
        <title>Sphingomonas sp., a new species isolated from pork steak.</title>
        <authorList>
            <person name="Heidler von Heilborn D."/>
        </authorList>
    </citation>
    <scope>NUCLEOTIDE SEQUENCE [LARGE SCALE GENOMIC DNA]</scope>
    <source>
        <strain evidence="4">S8-3T</strain>
    </source>
</reference>
<dbReference type="EMBL" id="CP061038">
    <property type="protein sequence ID" value="QNQ10157.1"/>
    <property type="molecule type" value="Genomic_DNA"/>
</dbReference>
<dbReference type="InterPro" id="IPR002925">
    <property type="entry name" value="Dienelactn_hydro"/>
</dbReference>
<feature type="transmembrane region" description="Helical" evidence="1">
    <location>
        <begin position="30"/>
        <end position="56"/>
    </location>
</feature>
<evidence type="ECO:0000256" key="1">
    <source>
        <dbReference type="SAM" id="Phobius"/>
    </source>
</evidence>
<dbReference type="Gene3D" id="3.40.50.1820">
    <property type="entry name" value="alpha/beta hydrolase"/>
    <property type="match status" value="1"/>
</dbReference>
<dbReference type="PANTHER" id="PTHR46623:SF6">
    <property type="entry name" value="ALPHA_BETA-HYDROLASES SUPERFAMILY PROTEIN"/>
    <property type="match status" value="1"/>
</dbReference>
<dbReference type="KEGG" id="spap:H3Z74_02595"/>
<evidence type="ECO:0000259" key="2">
    <source>
        <dbReference type="Pfam" id="PF01738"/>
    </source>
</evidence>
<keyword evidence="4" id="KW-1185">Reference proteome</keyword>
<dbReference type="InterPro" id="IPR051049">
    <property type="entry name" value="Dienelactone_hydrolase-like"/>
</dbReference>
<dbReference type="Proteomes" id="UP000516148">
    <property type="component" value="Chromosome"/>
</dbReference>
<keyword evidence="1" id="KW-1133">Transmembrane helix</keyword>
<gene>
    <name evidence="3" type="ORF">H3Z74_02595</name>
</gene>
<organism evidence="3 4">
    <name type="scientific">Sphingomonas alpina</name>
    <dbReference type="NCBI Taxonomy" id="653931"/>
    <lineage>
        <taxon>Bacteria</taxon>
        <taxon>Pseudomonadati</taxon>
        <taxon>Pseudomonadota</taxon>
        <taxon>Alphaproteobacteria</taxon>
        <taxon>Sphingomonadales</taxon>
        <taxon>Sphingomonadaceae</taxon>
        <taxon>Sphingomonas</taxon>
    </lineage>
</organism>
<dbReference type="AlphaFoldDB" id="A0A7H0LKF4"/>
<feature type="domain" description="Dienelactone hydrolase" evidence="2">
    <location>
        <begin position="78"/>
        <end position="287"/>
    </location>
</feature>
<accession>A0A7H0LKF4</accession>
<proteinExistence type="predicted"/>
<keyword evidence="1" id="KW-0472">Membrane</keyword>
<name>A0A7H0LKF4_9SPHN</name>
<dbReference type="RefSeq" id="WP_187762461.1">
    <property type="nucleotide sequence ID" value="NZ_CP061038.1"/>
</dbReference>
<dbReference type="PROSITE" id="PS51318">
    <property type="entry name" value="TAT"/>
    <property type="match status" value="1"/>
</dbReference>
<dbReference type="GO" id="GO:0016787">
    <property type="term" value="F:hydrolase activity"/>
    <property type="evidence" value="ECO:0007669"/>
    <property type="project" value="UniProtKB-KW"/>
</dbReference>
<dbReference type="PANTHER" id="PTHR46623">
    <property type="entry name" value="CARBOXYMETHYLENEBUTENOLIDASE-RELATED"/>
    <property type="match status" value="1"/>
</dbReference>
<dbReference type="SUPFAM" id="SSF53474">
    <property type="entry name" value="alpha/beta-Hydrolases"/>
    <property type="match status" value="1"/>
</dbReference>
<protein>
    <submittedName>
        <fullName evidence="3">Dienelactone hydrolase family protein</fullName>
    </submittedName>
</protein>